<dbReference type="STRING" id="258515.SAMN05192585_11022"/>
<evidence type="ECO:0000313" key="3">
    <source>
        <dbReference type="Proteomes" id="UP000199182"/>
    </source>
</evidence>
<dbReference type="GO" id="GO:0016747">
    <property type="term" value="F:acyltransferase activity, transferring groups other than amino-acyl groups"/>
    <property type="evidence" value="ECO:0007669"/>
    <property type="project" value="InterPro"/>
</dbReference>
<dbReference type="InterPro" id="IPR016181">
    <property type="entry name" value="Acyl_CoA_acyltransferase"/>
</dbReference>
<dbReference type="EMBL" id="FNID01000010">
    <property type="protein sequence ID" value="SDN04301.1"/>
    <property type="molecule type" value="Genomic_DNA"/>
</dbReference>
<dbReference type="AlphaFoldDB" id="A0A1G9Y705"/>
<name>A0A1G9Y705_9FIRM</name>
<protein>
    <submittedName>
        <fullName evidence="2">Acetyltransferase (GNAT) family protein</fullName>
    </submittedName>
</protein>
<keyword evidence="2" id="KW-0808">Transferase</keyword>
<accession>A0A1G9Y705</accession>
<dbReference type="SUPFAM" id="SSF55729">
    <property type="entry name" value="Acyl-CoA N-acyltransferases (Nat)"/>
    <property type="match status" value="1"/>
</dbReference>
<evidence type="ECO:0000259" key="1">
    <source>
        <dbReference type="PROSITE" id="PS51186"/>
    </source>
</evidence>
<dbReference type="Gene3D" id="3.40.630.30">
    <property type="match status" value="1"/>
</dbReference>
<dbReference type="PROSITE" id="PS51186">
    <property type="entry name" value="GNAT"/>
    <property type="match status" value="1"/>
</dbReference>
<proteinExistence type="predicted"/>
<keyword evidence="3" id="KW-1185">Reference proteome</keyword>
<gene>
    <name evidence="2" type="ORF">SAMN05192585_11022</name>
</gene>
<feature type="domain" description="N-acetyltransferase" evidence="1">
    <location>
        <begin position="5"/>
        <end position="160"/>
    </location>
</feature>
<evidence type="ECO:0000313" key="2">
    <source>
        <dbReference type="EMBL" id="SDN04301.1"/>
    </source>
</evidence>
<organism evidence="2 3">
    <name type="scientific">Acetanaerobacterium elongatum</name>
    <dbReference type="NCBI Taxonomy" id="258515"/>
    <lineage>
        <taxon>Bacteria</taxon>
        <taxon>Bacillati</taxon>
        <taxon>Bacillota</taxon>
        <taxon>Clostridia</taxon>
        <taxon>Eubacteriales</taxon>
        <taxon>Oscillospiraceae</taxon>
        <taxon>Acetanaerobacterium</taxon>
    </lineage>
</organism>
<reference evidence="2 3" key="1">
    <citation type="submission" date="2016-10" db="EMBL/GenBank/DDBJ databases">
        <authorList>
            <person name="de Groot N.N."/>
        </authorList>
    </citation>
    <scope>NUCLEOTIDE SEQUENCE [LARGE SCALE GENOMIC DNA]</scope>
    <source>
        <strain evidence="2 3">CGMCC 1.5012</strain>
    </source>
</reference>
<dbReference type="Proteomes" id="UP000199182">
    <property type="component" value="Unassembled WGS sequence"/>
</dbReference>
<dbReference type="OrthoDB" id="9773249at2"/>
<dbReference type="InterPro" id="IPR000182">
    <property type="entry name" value="GNAT_dom"/>
</dbReference>
<dbReference type="RefSeq" id="WP_092639064.1">
    <property type="nucleotide sequence ID" value="NZ_FNID01000010.1"/>
</dbReference>
<sequence length="364" mass="41533">MAGKFSLRKFSDINLADRFFDSLKADYPGTDSSPGFVTWFNKKAGEGRTALVFDDEEGLGAFISLKAEIEEIELQSGNLPVKQRTKISTLRIAERYRGQRLGEGAIGLVLWKWQQLGHEEIYVTVYPSHNDLIGQLEKFGFTFAGYNPNGECVYMRSRKAVDYSDPYKPFPFIKPDFLKAGYLLINDYYHDTLFPYSELKNTLQTGVALKVTNGLSKIYVGAQYTPPHYNPGEPILIYRIHNGSGTKRYKSCLTSFCVVTDVIQAKQNYRIMLPFDDLLKRIGNKSVYDSQELKTKYDNDKNVVIIEMLYYGYFGEGHNINMDWLDSNGLWSSSTYPALIQLSPDQFKHILREGNIDVDNVIVN</sequence>